<proteinExistence type="predicted"/>
<organism evidence="1 2">
    <name type="scientific">Ferrimonas gelatinilytica</name>
    <dbReference type="NCBI Taxonomy" id="1255257"/>
    <lineage>
        <taxon>Bacteria</taxon>
        <taxon>Pseudomonadati</taxon>
        <taxon>Pseudomonadota</taxon>
        <taxon>Gammaproteobacteria</taxon>
        <taxon>Alteromonadales</taxon>
        <taxon>Ferrimonadaceae</taxon>
        <taxon>Ferrimonas</taxon>
    </lineage>
</organism>
<gene>
    <name evidence="1" type="ORF">GCM10025772_23040</name>
</gene>
<reference evidence="2" key="1">
    <citation type="journal article" date="2019" name="Int. J. Syst. Evol. Microbiol.">
        <title>The Global Catalogue of Microorganisms (GCM) 10K type strain sequencing project: providing services to taxonomists for standard genome sequencing and annotation.</title>
        <authorList>
            <consortium name="The Broad Institute Genomics Platform"/>
            <consortium name="The Broad Institute Genome Sequencing Center for Infectious Disease"/>
            <person name="Wu L."/>
            <person name="Ma J."/>
        </authorList>
    </citation>
    <scope>NUCLEOTIDE SEQUENCE [LARGE SCALE GENOMIC DNA]</scope>
    <source>
        <strain evidence="2">JCM 18720</strain>
    </source>
</reference>
<name>A0ABP9SAT2_9GAMM</name>
<accession>A0ABP9SAT2</accession>
<sequence>MKHNGVMDHSTVIQSWLSAGTPRRLRPDKGFKTISTARSPHWIDALTGDQAMGGLLSLERDTEWKDLA</sequence>
<dbReference type="EMBL" id="BAABLF010000014">
    <property type="protein sequence ID" value="GAA5192877.1"/>
    <property type="molecule type" value="Genomic_DNA"/>
</dbReference>
<evidence type="ECO:0000313" key="2">
    <source>
        <dbReference type="Proteomes" id="UP001501600"/>
    </source>
</evidence>
<evidence type="ECO:0000313" key="1">
    <source>
        <dbReference type="EMBL" id="GAA5192877.1"/>
    </source>
</evidence>
<protein>
    <submittedName>
        <fullName evidence="1">Uncharacterized protein</fullName>
    </submittedName>
</protein>
<comment type="caution">
    <text evidence="1">The sequence shown here is derived from an EMBL/GenBank/DDBJ whole genome shotgun (WGS) entry which is preliminary data.</text>
</comment>
<keyword evidence="2" id="KW-1185">Reference proteome</keyword>
<dbReference type="Proteomes" id="UP001501600">
    <property type="component" value="Unassembled WGS sequence"/>
</dbReference>